<dbReference type="InterPro" id="IPR011786">
    <property type="entry name" value="CysI"/>
</dbReference>
<dbReference type="FunFam" id="3.40.50.920:FF:000007">
    <property type="entry name" value="Pyruvate:ferredoxin (Flavodoxin) oxidoreductase"/>
    <property type="match status" value="1"/>
</dbReference>
<reference evidence="23 24" key="1">
    <citation type="journal article" date="2016" name="Genome Biol. Evol.">
        <title>Divergent and convergent evolution of fungal pathogenicity.</title>
        <authorList>
            <person name="Shang Y."/>
            <person name="Xiao G."/>
            <person name="Zheng P."/>
            <person name="Cen K."/>
            <person name="Zhan S."/>
            <person name="Wang C."/>
        </authorList>
    </citation>
    <scope>NUCLEOTIDE SEQUENCE [LARGE SCALE GENOMIC DNA]</scope>
    <source>
        <strain evidence="23 24">RCEF 1005</strain>
    </source>
</reference>
<evidence type="ECO:0000256" key="5">
    <source>
        <dbReference type="ARBA" id="ARBA00010429"/>
    </source>
</evidence>
<accession>A0A168C154</accession>
<dbReference type="SUPFAM" id="SSF55124">
    <property type="entry name" value="Nitrite/Sulfite reductase N-terminal domain-like"/>
    <property type="match status" value="2"/>
</dbReference>
<dbReference type="CDD" id="cd07034">
    <property type="entry name" value="TPP_PYR_PFOR_IOR-alpha_like"/>
    <property type="match status" value="1"/>
</dbReference>
<dbReference type="GO" id="GO:0000103">
    <property type="term" value="P:sulfate assimilation"/>
    <property type="evidence" value="ECO:0007669"/>
    <property type="project" value="TreeGrafter"/>
</dbReference>
<evidence type="ECO:0000256" key="18">
    <source>
        <dbReference type="ARBA" id="ARBA00057613"/>
    </source>
</evidence>
<dbReference type="GO" id="GO:0010181">
    <property type="term" value="F:FMN binding"/>
    <property type="evidence" value="ECO:0007669"/>
    <property type="project" value="InterPro"/>
</dbReference>
<dbReference type="GO" id="GO:0046872">
    <property type="term" value="F:metal ion binding"/>
    <property type="evidence" value="ECO:0007669"/>
    <property type="project" value="UniProtKB-KW"/>
</dbReference>
<dbReference type="InterPro" id="IPR045854">
    <property type="entry name" value="NO2/SO3_Rdtase_4Fe4S_sf"/>
</dbReference>
<dbReference type="FunFam" id="3.30.413.10:FF:000004">
    <property type="entry name" value="Sulfite reductase [NADPH] hemoprotein beta-component"/>
    <property type="match status" value="1"/>
</dbReference>
<evidence type="ECO:0000256" key="10">
    <source>
        <dbReference type="ARBA" id="ARBA00022617"/>
    </source>
</evidence>
<dbReference type="EMBL" id="AZHF01000009">
    <property type="protein sequence ID" value="OAA70805.1"/>
    <property type="molecule type" value="Genomic_DNA"/>
</dbReference>
<dbReference type="InterPro" id="IPR008254">
    <property type="entry name" value="Flavodoxin/NO_synth"/>
</dbReference>
<dbReference type="InterPro" id="IPR029039">
    <property type="entry name" value="Flavoprotein-like_sf"/>
</dbReference>
<dbReference type="SUPFAM" id="SSF52922">
    <property type="entry name" value="TK C-terminal domain-like"/>
    <property type="match status" value="1"/>
</dbReference>
<comment type="subunit">
    <text evidence="19">Alpha(2)-beta(2). The alpha component is a flavoprotein, the beta component is a hemoprotein.</text>
</comment>
<dbReference type="GO" id="GO:0020037">
    <property type="term" value="F:heme binding"/>
    <property type="evidence" value="ECO:0007669"/>
    <property type="project" value="InterPro"/>
</dbReference>
<dbReference type="SUPFAM" id="SSF56014">
    <property type="entry name" value="Nitrite and sulphite reductase 4Fe-4S domain-like"/>
    <property type="match status" value="2"/>
</dbReference>
<dbReference type="STRING" id="1081108.A0A168C154"/>
<dbReference type="Gene3D" id="3.40.50.360">
    <property type="match status" value="1"/>
</dbReference>
<comment type="function">
    <text evidence="18">Catalyzes the reduction of sulfite to sulfide, one of several activities required for the biosynthesis of L-cysteine from sulfate.</text>
</comment>
<comment type="cofactor">
    <cofactor evidence="1">
        <name>siroheme</name>
        <dbReference type="ChEBI" id="CHEBI:60052"/>
    </cofactor>
</comment>
<keyword evidence="9" id="KW-0028">Amino-acid biosynthesis</keyword>
<dbReference type="OrthoDB" id="1688044at2759"/>
<dbReference type="InterPro" id="IPR006067">
    <property type="entry name" value="NO2/SO3_Rdtase_4Fe4S_dom"/>
</dbReference>
<proteinExistence type="inferred from homology"/>
<keyword evidence="7" id="KW-0004">4Fe-4S</keyword>
<evidence type="ECO:0000256" key="3">
    <source>
        <dbReference type="ARBA" id="ARBA00004496"/>
    </source>
</evidence>
<keyword evidence="11" id="KW-0479">Metal-binding</keyword>
<dbReference type="Gene3D" id="3.40.50.970">
    <property type="match status" value="2"/>
</dbReference>
<comment type="similarity">
    <text evidence="5">Belongs to the nitrite and sulfite reductase 4Fe-4S domain family.</text>
</comment>
<evidence type="ECO:0000256" key="12">
    <source>
        <dbReference type="ARBA" id="ARBA00022857"/>
    </source>
</evidence>
<dbReference type="EC" id="1.8.1.2" evidence="6"/>
<evidence type="ECO:0000256" key="17">
    <source>
        <dbReference type="ARBA" id="ARBA00052219"/>
    </source>
</evidence>
<evidence type="ECO:0000259" key="22">
    <source>
        <dbReference type="PROSITE" id="PS50902"/>
    </source>
</evidence>
<comment type="cofactor">
    <cofactor evidence="2">
        <name>[4Fe-4S] cluster</name>
        <dbReference type="ChEBI" id="CHEBI:49883"/>
    </cofactor>
</comment>
<dbReference type="Gene3D" id="3.40.50.920">
    <property type="match status" value="1"/>
</dbReference>
<evidence type="ECO:0000256" key="16">
    <source>
        <dbReference type="ARBA" id="ARBA00023192"/>
    </source>
</evidence>
<dbReference type="Pfam" id="PF01077">
    <property type="entry name" value="NIR_SIR"/>
    <property type="match status" value="1"/>
</dbReference>
<dbReference type="PRINTS" id="PR00369">
    <property type="entry name" value="FLAVODOXIN"/>
</dbReference>
<dbReference type="FunFam" id="3.40.50.970:FF:000085">
    <property type="entry name" value="Sulfite reductase [NADPH] subunit beta"/>
    <property type="match status" value="1"/>
</dbReference>
<organism evidence="23 24">
    <name type="scientific">Akanthomyces lecanii RCEF 1005</name>
    <dbReference type="NCBI Taxonomy" id="1081108"/>
    <lineage>
        <taxon>Eukaryota</taxon>
        <taxon>Fungi</taxon>
        <taxon>Dikarya</taxon>
        <taxon>Ascomycota</taxon>
        <taxon>Pezizomycotina</taxon>
        <taxon>Sordariomycetes</taxon>
        <taxon>Hypocreomycetidae</taxon>
        <taxon>Hypocreales</taxon>
        <taxon>Cordycipitaceae</taxon>
        <taxon>Akanthomyces</taxon>
        <taxon>Cordyceps confragosa</taxon>
    </lineage>
</organism>
<evidence type="ECO:0000256" key="19">
    <source>
        <dbReference type="ARBA" id="ARBA00063391"/>
    </source>
</evidence>
<dbReference type="PRINTS" id="PR00397">
    <property type="entry name" value="SIROHAEM"/>
</dbReference>
<evidence type="ECO:0000313" key="23">
    <source>
        <dbReference type="EMBL" id="OAA70805.1"/>
    </source>
</evidence>
<keyword evidence="24" id="KW-1185">Reference proteome</keyword>
<dbReference type="PANTHER" id="PTHR11493:SF47">
    <property type="entry name" value="SULFITE REDUCTASE [NADPH] SUBUNIT BETA"/>
    <property type="match status" value="1"/>
</dbReference>
<keyword evidence="10" id="KW-0349">Heme</keyword>
<dbReference type="Gene3D" id="3.90.480.20">
    <property type="match status" value="1"/>
</dbReference>
<dbReference type="SUPFAM" id="SSF52518">
    <property type="entry name" value="Thiamin diphosphate-binding fold (THDP-binding)"/>
    <property type="match status" value="2"/>
</dbReference>
<dbReference type="Gene3D" id="3.30.413.10">
    <property type="entry name" value="Sulfite Reductase Hemoprotein, domain 1"/>
    <property type="match status" value="2"/>
</dbReference>
<evidence type="ECO:0000256" key="2">
    <source>
        <dbReference type="ARBA" id="ARBA00001966"/>
    </source>
</evidence>
<dbReference type="Pfam" id="PF00258">
    <property type="entry name" value="Flavodoxin_1"/>
    <property type="match status" value="1"/>
</dbReference>
<dbReference type="InterPro" id="IPR006066">
    <property type="entry name" value="NO2/SO3_Rdtase_FeS/sirohaem_BS"/>
</dbReference>
<sequence length="1536" mass="168572">MEAAAQHQVRTPQEAVARIAYLASDVVISVQPSLATDSEFSSHLKRYAARKDRSLVAAGAGAVPDILSVRHNADPLLSVFTPIRSGKLVSVTTPSSVLLPAVSHLYKLANYPVVLHVALQPRNFADYSVITAIRNSGWTFVQSETLQEAQDMAITAHALAVRTGKGVIHFFAPDTSSQDEPVAVEDASVVGNLLDLDSVRRFQSGSVAAAGLYADDGHVAVSSDHPEVAPNATGDSVANLRPPASADASKFASTGTSVKSSQASQASDAGTPGAPSSVATTVESAPPPVTSEDIYTCATRIWTSLNSAVGRQYNAFEYTGPDNVQNCLFIFGSDTGTFAQVIDNAKPDEIFAHTGIVTPRLYRPWLGSKLVDALPKTIKRIAVLEQIHRKTTKWGPLLIDVVSSIKSGPGGVETIVGHQLGYIAAEAADQALRGILQNLTSEAPLQNLEVGVRDAPAERSDYVLSMPALETAYNKILDQLFGKRTYIANALRSQNTGISSTVAATPEFGFGSLIARKELRKTFISEVKEAAKSNEFITDGPKNWLAKWAVASDDLSKSTEIADDVISRLQTDGSPISHSLLKKQGLFRKESLWLVGSDAWSYDLGNSGVHHVLASGENVNMLIIDSTPYSEKSNADANRRKKDIGLYAMNFGNVYVASTAVYSSYTQVLQAMLEADKFDGPSVVMAYLPYFGESDSPLTVLQETKKAVDAGYWPLYRWNPENEKKGEPNFSLDSELIKKELKTFLARDNQLTQLMNKEPQFAASLAQDFGTEVRAQQKRKAKDAYNQLLEGLLGAPLTILYASDNGNATSLAKRLGNRGRARGLKTTVLAMEDYPLEDLPTEENIVFLTSTAGQGEFPQNGLAFWEAVKDNTELDLATVNYSIFGLGDSHYWPRKEDRIYYNKPAKDLDRVLTNLGGKRLADTGLGDDQDPDAYQTGYSEWEPKIWQALGVDNVSGLPDEPPPITNEDIKLASNFLRGTILEGLADPSTGAISAADQQLTKFHGTYMQDDRDVRDERKAQGLEPAYSFMIRCRLPGGVSTPKQWVQMDDIANDLGNETMKLTTRQTFQFHGVVKGKLKPAMQAINRALMTTIAACGDVNRNVMCSSLPTQSKYHRQVFACSAKISDHLLPSTNAYHEIWLKDENDKKTQVAGEAIQDFEPLYGPTYLPRKFKITIAIPPHNDTDVYAHDIGLIAIKGKDGNLEGFNVLAGGGMGATHNNKKTYPQTGRMFGYCKAEDVHIACEKIMLVQRDHGDRKNRKHARLKYTIDDMGVDVFRGKVEELWGQKFEAAKPFEFKSNVDTFGWVKDETGLNHFTFFIENGRIEDTPDFQMKTGLRAIAQAHKGEFRLTGNQHLILSNVHDDDLDAMKALMKRYKLDNVQFSGLRLSSSACVAFPTCGLAMAESERYLPVLISKLEGCLEDAGLRQDSIVMRMTGCPNGCARPWLAEVAFVGKAFGAYNMYLGGGYHGQRLNKLYRSSIKEDEILDIMKPLLKRYAAEREDGERFGDFCIRVGVIKATTDGQNFHDDVAEEESEEE</sequence>
<keyword evidence="15" id="KW-0411">Iron-sulfur</keyword>
<keyword evidence="16" id="KW-0198">Cysteine biosynthesis</keyword>
<dbReference type="PANTHER" id="PTHR11493">
    <property type="entry name" value="SULFITE REDUCTASE [NADPH] SUBUNIT BETA-RELATED"/>
    <property type="match status" value="1"/>
</dbReference>
<dbReference type="InterPro" id="IPR009014">
    <property type="entry name" value="Transketo_C/PFOR_II"/>
</dbReference>
<dbReference type="GO" id="GO:0009337">
    <property type="term" value="C:sulfite reductase complex (NADPH)"/>
    <property type="evidence" value="ECO:0007669"/>
    <property type="project" value="InterPro"/>
</dbReference>
<evidence type="ECO:0000256" key="9">
    <source>
        <dbReference type="ARBA" id="ARBA00022605"/>
    </source>
</evidence>
<dbReference type="GO" id="GO:0004783">
    <property type="term" value="F:sulfite reductase (NADPH) activity"/>
    <property type="evidence" value="ECO:0007669"/>
    <property type="project" value="UniProtKB-EC"/>
</dbReference>
<dbReference type="FunFam" id="3.30.413.10:FF:000003">
    <property type="entry name" value="Sulfite reductase [NADPH] hemoprotein beta-component"/>
    <property type="match status" value="1"/>
</dbReference>
<dbReference type="InterPro" id="IPR005117">
    <property type="entry name" value="NiRdtase/SiRdtase_haem-b_fer"/>
</dbReference>
<dbReference type="GO" id="GO:0005737">
    <property type="term" value="C:cytoplasm"/>
    <property type="evidence" value="ECO:0007669"/>
    <property type="project" value="UniProtKB-SubCell"/>
</dbReference>
<dbReference type="InterPro" id="IPR036136">
    <property type="entry name" value="Nit/Sulf_reduc_fer-like_dom_sf"/>
</dbReference>
<evidence type="ECO:0000256" key="7">
    <source>
        <dbReference type="ARBA" id="ARBA00022485"/>
    </source>
</evidence>
<dbReference type="Pfam" id="PF03460">
    <property type="entry name" value="NIR_SIR_ferr"/>
    <property type="match status" value="2"/>
</dbReference>
<dbReference type="FunFam" id="3.40.50.360:FF:000016">
    <property type="entry name" value="Sulfite reductase subunit beta"/>
    <property type="match status" value="1"/>
</dbReference>
<dbReference type="GO" id="GO:0019344">
    <property type="term" value="P:cysteine biosynthetic process"/>
    <property type="evidence" value="ECO:0007669"/>
    <property type="project" value="UniProtKB-KW"/>
</dbReference>
<evidence type="ECO:0000256" key="13">
    <source>
        <dbReference type="ARBA" id="ARBA00023002"/>
    </source>
</evidence>
<feature type="compositionally biased region" description="Polar residues" evidence="21">
    <location>
        <begin position="251"/>
        <end position="268"/>
    </location>
</feature>
<dbReference type="GO" id="GO:0050311">
    <property type="term" value="F:sulfite reductase (ferredoxin) activity"/>
    <property type="evidence" value="ECO:0007669"/>
    <property type="project" value="TreeGrafter"/>
</dbReference>
<dbReference type="InterPro" id="IPR045169">
    <property type="entry name" value="NO2/SO3_Rdtase_4Fe4S_prot"/>
</dbReference>
<protein>
    <recommendedName>
        <fullName evidence="20">Sulfite reductase [NADPH] subunit beta</fullName>
        <ecNumber evidence="6">1.8.1.2</ecNumber>
    </recommendedName>
</protein>
<dbReference type="InterPro" id="IPR029061">
    <property type="entry name" value="THDP-binding"/>
</dbReference>
<dbReference type="InterPro" id="IPR001094">
    <property type="entry name" value="Flavdoxin-like"/>
</dbReference>
<name>A0A168C154_CORDF</name>
<evidence type="ECO:0000256" key="14">
    <source>
        <dbReference type="ARBA" id="ARBA00023004"/>
    </source>
</evidence>
<dbReference type="InterPro" id="IPR002880">
    <property type="entry name" value="Pyrv_Fd/Flavodoxin_OxRdtase_N"/>
</dbReference>
<evidence type="ECO:0000256" key="21">
    <source>
        <dbReference type="SAM" id="MobiDB-lite"/>
    </source>
</evidence>
<comment type="catalytic activity">
    <reaction evidence="17">
        <text>hydrogen sulfide + 3 NADP(+) + 3 H2O = sulfite + 3 NADPH + 4 H(+)</text>
        <dbReference type="Rhea" id="RHEA:13801"/>
        <dbReference type="ChEBI" id="CHEBI:15377"/>
        <dbReference type="ChEBI" id="CHEBI:15378"/>
        <dbReference type="ChEBI" id="CHEBI:17359"/>
        <dbReference type="ChEBI" id="CHEBI:29919"/>
        <dbReference type="ChEBI" id="CHEBI:57783"/>
        <dbReference type="ChEBI" id="CHEBI:58349"/>
        <dbReference type="EC" id="1.8.1.2"/>
    </reaction>
</comment>
<evidence type="ECO:0000313" key="24">
    <source>
        <dbReference type="Proteomes" id="UP000076881"/>
    </source>
</evidence>
<dbReference type="FunFam" id="3.90.480.20:FF:000012">
    <property type="entry name" value="Sulfite reductase beta subunit"/>
    <property type="match status" value="1"/>
</dbReference>
<evidence type="ECO:0000256" key="4">
    <source>
        <dbReference type="ARBA" id="ARBA00004774"/>
    </source>
</evidence>
<evidence type="ECO:0000256" key="8">
    <source>
        <dbReference type="ARBA" id="ARBA00022490"/>
    </source>
</evidence>
<keyword evidence="8" id="KW-0963">Cytoplasm</keyword>
<dbReference type="GO" id="GO:0050661">
    <property type="term" value="F:NADP binding"/>
    <property type="evidence" value="ECO:0007669"/>
    <property type="project" value="InterPro"/>
</dbReference>
<dbReference type="GO" id="GO:0051539">
    <property type="term" value="F:4 iron, 4 sulfur cluster binding"/>
    <property type="evidence" value="ECO:0007669"/>
    <property type="project" value="UniProtKB-KW"/>
</dbReference>
<feature type="region of interest" description="Disordered" evidence="21">
    <location>
        <begin position="223"/>
        <end position="289"/>
    </location>
</feature>
<evidence type="ECO:0000256" key="15">
    <source>
        <dbReference type="ARBA" id="ARBA00023014"/>
    </source>
</evidence>
<evidence type="ECO:0000256" key="1">
    <source>
        <dbReference type="ARBA" id="ARBA00001929"/>
    </source>
</evidence>
<dbReference type="Proteomes" id="UP000076881">
    <property type="component" value="Unassembled WGS sequence"/>
</dbReference>
<comment type="pathway">
    <text evidence="4">Sulfur metabolism; hydrogen sulfide biosynthesis; hydrogen sulfide from sulfite (NADPH route): step 1/1.</text>
</comment>
<comment type="subcellular location">
    <subcellularLocation>
        <location evidence="3">Cytoplasm</location>
    </subcellularLocation>
</comment>
<dbReference type="SUPFAM" id="SSF52218">
    <property type="entry name" value="Flavoproteins"/>
    <property type="match status" value="1"/>
</dbReference>
<keyword evidence="12" id="KW-0521">NADP</keyword>
<keyword evidence="14" id="KW-0408">Iron</keyword>
<evidence type="ECO:0000256" key="6">
    <source>
        <dbReference type="ARBA" id="ARBA00012604"/>
    </source>
</evidence>
<gene>
    <name evidence="23" type="ORF">LEL_09396</name>
</gene>
<dbReference type="FunFam" id="3.40.50.970:FF:000051">
    <property type="entry name" value="Sulfite reductase beta subunit"/>
    <property type="match status" value="1"/>
</dbReference>
<feature type="domain" description="Flavodoxin-like" evidence="22">
    <location>
        <begin position="797"/>
        <end position="946"/>
    </location>
</feature>
<dbReference type="HAMAP" id="MF_01540">
    <property type="entry name" value="CysI"/>
    <property type="match status" value="1"/>
</dbReference>
<dbReference type="NCBIfam" id="NF010029">
    <property type="entry name" value="PRK13504.1"/>
    <property type="match status" value="1"/>
</dbReference>
<evidence type="ECO:0000256" key="11">
    <source>
        <dbReference type="ARBA" id="ARBA00022723"/>
    </source>
</evidence>
<evidence type="ECO:0000256" key="20">
    <source>
        <dbReference type="ARBA" id="ARBA00067595"/>
    </source>
</evidence>
<keyword evidence="13" id="KW-0560">Oxidoreductase</keyword>
<dbReference type="PROSITE" id="PS00365">
    <property type="entry name" value="NIR_SIR"/>
    <property type="match status" value="1"/>
</dbReference>
<comment type="caution">
    <text evidence="23">The sequence shown here is derived from an EMBL/GenBank/DDBJ whole genome shotgun (WGS) entry which is preliminary data.</text>
</comment>
<dbReference type="PROSITE" id="PS50902">
    <property type="entry name" value="FLAVODOXIN_LIKE"/>
    <property type="match status" value="1"/>
</dbReference>